<reference evidence="1" key="2">
    <citation type="journal article" date="2015" name="Fish Shellfish Immunol.">
        <title>Early steps in the European eel (Anguilla anguilla)-Vibrio vulnificus interaction in the gills: Role of the RtxA13 toxin.</title>
        <authorList>
            <person name="Callol A."/>
            <person name="Pajuelo D."/>
            <person name="Ebbesson L."/>
            <person name="Teles M."/>
            <person name="MacKenzie S."/>
            <person name="Amaro C."/>
        </authorList>
    </citation>
    <scope>NUCLEOTIDE SEQUENCE</scope>
</reference>
<evidence type="ECO:0000313" key="1">
    <source>
        <dbReference type="EMBL" id="JAH26693.1"/>
    </source>
</evidence>
<accession>A0A0E9REC7</accession>
<reference evidence="1" key="1">
    <citation type="submission" date="2014-11" db="EMBL/GenBank/DDBJ databases">
        <authorList>
            <person name="Amaro Gonzalez C."/>
        </authorList>
    </citation>
    <scope>NUCLEOTIDE SEQUENCE</scope>
</reference>
<name>A0A0E9REC7_ANGAN</name>
<proteinExistence type="predicted"/>
<sequence length="33" mass="4003">MTHLWTGQLQNWRWGGDVPQAVKWKFKYNVLTL</sequence>
<dbReference type="EMBL" id="GBXM01081884">
    <property type="protein sequence ID" value="JAH26693.1"/>
    <property type="molecule type" value="Transcribed_RNA"/>
</dbReference>
<dbReference type="AlphaFoldDB" id="A0A0E9REC7"/>
<protein>
    <submittedName>
        <fullName evidence="1">Uncharacterized protein</fullName>
    </submittedName>
</protein>
<organism evidence="1">
    <name type="scientific">Anguilla anguilla</name>
    <name type="common">European freshwater eel</name>
    <name type="synonym">Muraena anguilla</name>
    <dbReference type="NCBI Taxonomy" id="7936"/>
    <lineage>
        <taxon>Eukaryota</taxon>
        <taxon>Metazoa</taxon>
        <taxon>Chordata</taxon>
        <taxon>Craniata</taxon>
        <taxon>Vertebrata</taxon>
        <taxon>Euteleostomi</taxon>
        <taxon>Actinopterygii</taxon>
        <taxon>Neopterygii</taxon>
        <taxon>Teleostei</taxon>
        <taxon>Anguilliformes</taxon>
        <taxon>Anguillidae</taxon>
        <taxon>Anguilla</taxon>
    </lineage>
</organism>